<dbReference type="AlphaFoldDB" id="A0A4P9ULY1"/>
<organism evidence="2 3">
    <name type="scientific">Methylotuvimicrobium buryatense</name>
    <name type="common">Methylomicrobium buryatense</name>
    <dbReference type="NCBI Taxonomy" id="95641"/>
    <lineage>
        <taxon>Bacteria</taxon>
        <taxon>Pseudomonadati</taxon>
        <taxon>Pseudomonadota</taxon>
        <taxon>Gammaproteobacteria</taxon>
        <taxon>Methylococcales</taxon>
        <taxon>Methylococcaceae</taxon>
        <taxon>Methylotuvimicrobium</taxon>
    </lineage>
</organism>
<dbReference type="STRING" id="675511.GCA_000341735_01401"/>
<keyword evidence="1" id="KW-0812">Transmembrane</keyword>
<evidence type="ECO:0000256" key="1">
    <source>
        <dbReference type="SAM" id="Phobius"/>
    </source>
</evidence>
<dbReference type="OrthoDB" id="7067157at2"/>
<accession>A0A4P9ULY1</accession>
<evidence type="ECO:0000313" key="3">
    <source>
        <dbReference type="Proteomes" id="UP000305881"/>
    </source>
</evidence>
<evidence type="ECO:0000313" key="2">
    <source>
        <dbReference type="EMBL" id="QCW82208.1"/>
    </source>
</evidence>
<dbReference type="KEGG" id="mbur:EQU24_08110"/>
<proteinExistence type="predicted"/>
<protein>
    <submittedName>
        <fullName evidence="2">Uncharacterized protein</fullName>
    </submittedName>
</protein>
<dbReference type="Proteomes" id="UP000305881">
    <property type="component" value="Chromosome"/>
</dbReference>
<keyword evidence="1" id="KW-0472">Membrane</keyword>
<reference evidence="3" key="1">
    <citation type="journal article" date="2019" name="J. Bacteriol.">
        <title>A Mutagenic Screen Identifies a TonB-Dependent Receptor Required for the Lanthanide Metal Switch in the Type I Methanotroph 'Methylotuvimicrobium buryatense' 5GB1C.</title>
        <authorList>
            <person name="Groom J.D."/>
            <person name="Ford S.M."/>
            <person name="Pesesky M.W."/>
            <person name="Lidstrom M.E."/>
        </authorList>
    </citation>
    <scope>NUCLEOTIDE SEQUENCE [LARGE SCALE GENOMIC DNA]</scope>
    <source>
        <strain evidence="3">5GB1C</strain>
    </source>
</reference>
<gene>
    <name evidence="2" type="ORF">EQU24_08110</name>
</gene>
<dbReference type="EMBL" id="CP035467">
    <property type="protein sequence ID" value="QCW82208.1"/>
    <property type="molecule type" value="Genomic_DNA"/>
</dbReference>
<dbReference type="RefSeq" id="WP_017839963.1">
    <property type="nucleotide sequence ID" value="NZ_CP035467.1"/>
</dbReference>
<name>A0A4P9ULY1_METBY</name>
<sequence length="240" mass="27077">MLQQKKQSTIDRADYIFLRRQLLNWRDKHVEAIQHHLNRELVLLFQELDAEIDKMTLRQTFQNSAYVKKHVEPIYSRWLENEVTFLIESAQYELNVIYEHRLEYERPDNELNHKDDKKNVLETTTAVLSTGVAVAAIPTILSLSTTTISAGGVLGLLGVTTTVISWPVALTGGAIVLGLGGFGVSKAAKLKFNAEKRFKDKIHQAIRESVLPNEKENSVCQVLQAKIIGVAKTLLDEIKT</sequence>
<keyword evidence="1" id="KW-1133">Transmembrane helix</keyword>
<feature type="transmembrane region" description="Helical" evidence="1">
    <location>
        <begin position="163"/>
        <end position="184"/>
    </location>
</feature>
<keyword evidence="3" id="KW-1185">Reference proteome</keyword>
<feature type="transmembrane region" description="Helical" evidence="1">
    <location>
        <begin position="120"/>
        <end position="143"/>
    </location>
</feature>